<dbReference type="AlphaFoldDB" id="A0A7C3CLD5"/>
<comment type="catalytic activity">
    <reaction evidence="11 12">
        <text>5-O-(1-carboxyvinyl)-3-phosphoshikimate = chorismate + phosphate</text>
        <dbReference type="Rhea" id="RHEA:21020"/>
        <dbReference type="ChEBI" id="CHEBI:29748"/>
        <dbReference type="ChEBI" id="CHEBI:43474"/>
        <dbReference type="ChEBI" id="CHEBI:57701"/>
        <dbReference type="EC" id="4.2.3.5"/>
    </reaction>
</comment>
<evidence type="ECO:0000256" key="3">
    <source>
        <dbReference type="ARBA" id="ARBA00013036"/>
    </source>
</evidence>
<feature type="binding site" evidence="11">
    <location>
        <position position="277"/>
    </location>
    <ligand>
        <name>FMN</name>
        <dbReference type="ChEBI" id="CHEBI:58210"/>
    </ligand>
</feature>
<evidence type="ECO:0000313" key="13">
    <source>
        <dbReference type="EMBL" id="HFC96835.1"/>
    </source>
</evidence>
<keyword evidence="5 11" id="KW-0285">Flavoprotein</keyword>
<protein>
    <recommendedName>
        <fullName evidence="3 11">Chorismate synthase</fullName>
        <shortName evidence="11">CS</shortName>
        <ecNumber evidence="3 11">4.2.3.5</ecNumber>
    </recommendedName>
    <alternativeName>
        <fullName evidence="11">5-enolpyruvylshikimate-3-phosphate phospholyase</fullName>
    </alternativeName>
</protein>
<keyword evidence="9 11" id="KW-0057">Aromatic amino acid biosynthesis</keyword>
<dbReference type="InterPro" id="IPR020541">
    <property type="entry name" value="Chorismate_synthase_CS"/>
</dbReference>
<evidence type="ECO:0000256" key="4">
    <source>
        <dbReference type="ARBA" id="ARBA00022605"/>
    </source>
</evidence>
<dbReference type="InterPro" id="IPR000453">
    <property type="entry name" value="Chorismate_synth"/>
</dbReference>
<evidence type="ECO:0000256" key="5">
    <source>
        <dbReference type="ARBA" id="ARBA00022630"/>
    </source>
</evidence>
<evidence type="ECO:0000256" key="8">
    <source>
        <dbReference type="ARBA" id="ARBA00022857"/>
    </source>
</evidence>
<dbReference type="PIRSF" id="PIRSF001456">
    <property type="entry name" value="Chorismate_synth"/>
    <property type="match status" value="1"/>
</dbReference>
<dbReference type="NCBIfam" id="TIGR00033">
    <property type="entry name" value="aroC"/>
    <property type="match status" value="1"/>
</dbReference>
<dbReference type="HAMAP" id="MF_00300">
    <property type="entry name" value="Chorismate_synth"/>
    <property type="match status" value="1"/>
</dbReference>
<evidence type="ECO:0000256" key="6">
    <source>
        <dbReference type="ARBA" id="ARBA00022643"/>
    </source>
</evidence>
<reference evidence="13" key="1">
    <citation type="journal article" date="2020" name="mSystems">
        <title>Genome- and Community-Level Interaction Insights into Carbon Utilization and Element Cycling Functions of Hydrothermarchaeota in Hydrothermal Sediment.</title>
        <authorList>
            <person name="Zhou Z."/>
            <person name="Liu Y."/>
            <person name="Xu W."/>
            <person name="Pan J."/>
            <person name="Luo Z.H."/>
            <person name="Li M."/>
        </authorList>
    </citation>
    <scope>NUCLEOTIDE SEQUENCE [LARGE SCALE GENOMIC DNA]</scope>
    <source>
        <strain evidence="13">HyVt-483</strain>
    </source>
</reference>
<dbReference type="GO" id="GO:0005829">
    <property type="term" value="C:cytosol"/>
    <property type="evidence" value="ECO:0007669"/>
    <property type="project" value="TreeGrafter"/>
</dbReference>
<dbReference type="GO" id="GO:0009073">
    <property type="term" value="P:aromatic amino acid family biosynthetic process"/>
    <property type="evidence" value="ECO:0007669"/>
    <property type="project" value="UniProtKB-KW"/>
</dbReference>
<feature type="binding site" evidence="11">
    <location>
        <position position="48"/>
    </location>
    <ligand>
        <name>NADP(+)</name>
        <dbReference type="ChEBI" id="CHEBI:58349"/>
    </ligand>
</feature>
<dbReference type="NCBIfam" id="NF003793">
    <property type="entry name" value="PRK05382.1"/>
    <property type="match status" value="1"/>
</dbReference>
<comment type="subunit">
    <text evidence="11">Homotetramer.</text>
</comment>
<dbReference type="PANTHER" id="PTHR21085:SF0">
    <property type="entry name" value="CHORISMATE SYNTHASE"/>
    <property type="match status" value="1"/>
</dbReference>
<dbReference type="EC" id="4.2.3.5" evidence="3 11"/>
<dbReference type="FunFam" id="3.60.150.10:FF:000002">
    <property type="entry name" value="Chorismate synthase"/>
    <property type="match status" value="1"/>
</dbReference>
<dbReference type="PANTHER" id="PTHR21085">
    <property type="entry name" value="CHORISMATE SYNTHASE"/>
    <property type="match status" value="1"/>
</dbReference>
<keyword evidence="10 11" id="KW-0456">Lyase</keyword>
<sequence>MPGNTFGKFFRVTTFGESHGRALGAVIDGCPPGVPLSEEDIQTELERRRPGKHLGQSPRREPDRVEILSGVFEGYTLGTPIALVIYNRDVRSSDYHPLKEIFRPGHGDCTYFWKYGRRDWRGGGRSSGRETVARVAAGAVAQKVLSAYGIEVKAYTVALGGVKIQKFDPEEAERNHLFCPDPEAYQEMCRRIEEVRREGDSLGGVVEIRATGVPPGLGEPVFDKLDADLAKALMSIGAVKGVEIGAGFAAAEKKGSENNDPITPEGFLSNHAGGVLAGISSGQEIVCRVAIKPIPSIAKEQDTINERGEPVKIRVGGRHDASAIPRIVPVCQAMVRLVLVDHLLQQLALKAFREHVPLP</sequence>
<feature type="binding site" evidence="11">
    <location>
        <begin position="125"/>
        <end position="127"/>
    </location>
    <ligand>
        <name>FMN</name>
        <dbReference type="ChEBI" id="CHEBI:58210"/>
    </ligand>
</feature>
<feature type="binding site" evidence="11">
    <location>
        <position position="318"/>
    </location>
    <ligand>
        <name>FMN</name>
        <dbReference type="ChEBI" id="CHEBI:58210"/>
    </ligand>
</feature>
<keyword evidence="7 11" id="KW-0274">FAD</keyword>
<dbReference type="PROSITE" id="PS00787">
    <property type="entry name" value="CHORISMATE_SYNTHASE_1"/>
    <property type="match status" value="1"/>
</dbReference>
<comment type="pathway">
    <text evidence="1 11 12">Metabolic intermediate biosynthesis; chorismate biosynthesis; chorismate from D-erythrose 4-phosphate and phosphoenolpyruvate: step 7/7.</text>
</comment>
<gene>
    <name evidence="11" type="primary">aroC</name>
    <name evidence="13" type="ORF">ENJ40_00050</name>
</gene>
<evidence type="ECO:0000256" key="10">
    <source>
        <dbReference type="ARBA" id="ARBA00023239"/>
    </source>
</evidence>
<evidence type="ECO:0000256" key="7">
    <source>
        <dbReference type="ARBA" id="ARBA00022827"/>
    </source>
</evidence>
<keyword evidence="4 11" id="KW-0028">Amino-acid biosynthesis</keyword>
<dbReference type="UniPathway" id="UPA00053">
    <property type="reaction ID" value="UER00090"/>
</dbReference>
<comment type="cofactor">
    <cofactor evidence="11 12">
        <name>FMNH2</name>
        <dbReference type="ChEBI" id="CHEBI:57618"/>
    </cofactor>
    <text evidence="11 12">Reduced FMN (FMNH(2)).</text>
</comment>
<dbReference type="Proteomes" id="UP000886043">
    <property type="component" value="Unassembled WGS sequence"/>
</dbReference>
<evidence type="ECO:0000256" key="1">
    <source>
        <dbReference type="ARBA" id="ARBA00005044"/>
    </source>
</evidence>
<proteinExistence type="inferred from homology"/>
<evidence type="ECO:0000256" key="9">
    <source>
        <dbReference type="ARBA" id="ARBA00023141"/>
    </source>
</evidence>
<feature type="binding site" evidence="11">
    <location>
        <begin position="292"/>
        <end position="296"/>
    </location>
    <ligand>
        <name>FMN</name>
        <dbReference type="ChEBI" id="CHEBI:58210"/>
    </ligand>
</feature>
<dbReference type="GO" id="GO:0010181">
    <property type="term" value="F:FMN binding"/>
    <property type="evidence" value="ECO:0007669"/>
    <property type="project" value="TreeGrafter"/>
</dbReference>
<dbReference type="CDD" id="cd07304">
    <property type="entry name" value="Chorismate_synthase"/>
    <property type="match status" value="1"/>
</dbReference>
<dbReference type="GO" id="GO:0009423">
    <property type="term" value="P:chorismate biosynthetic process"/>
    <property type="evidence" value="ECO:0007669"/>
    <property type="project" value="UniProtKB-UniRule"/>
</dbReference>
<dbReference type="Pfam" id="PF01264">
    <property type="entry name" value="Chorismate_synt"/>
    <property type="match status" value="1"/>
</dbReference>
<organism evidence="13">
    <name type="scientific">Thermosulfurimonas dismutans</name>
    <dbReference type="NCBI Taxonomy" id="999894"/>
    <lineage>
        <taxon>Bacteria</taxon>
        <taxon>Pseudomonadati</taxon>
        <taxon>Thermodesulfobacteriota</taxon>
        <taxon>Thermodesulfobacteria</taxon>
        <taxon>Thermodesulfobacteriales</taxon>
        <taxon>Thermodesulfobacteriaceae</taxon>
        <taxon>Thermosulfurimonas</taxon>
    </lineage>
</organism>
<dbReference type="SUPFAM" id="SSF103263">
    <property type="entry name" value="Chorismate synthase, AroC"/>
    <property type="match status" value="1"/>
</dbReference>
<keyword evidence="8 11" id="KW-0521">NADP</keyword>
<evidence type="ECO:0000256" key="2">
    <source>
        <dbReference type="ARBA" id="ARBA00008014"/>
    </source>
</evidence>
<comment type="caution">
    <text evidence="11">Lacks conserved residue(s) required for the propagation of feature annotation.</text>
</comment>
<dbReference type="EMBL" id="DRMH01000002">
    <property type="protein sequence ID" value="HFC96835.1"/>
    <property type="molecule type" value="Genomic_DNA"/>
</dbReference>
<dbReference type="PROSITE" id="PS00788">
    <property type="entry name" value="CHORISMATE_SYNTHASE_2"/>
    <property type="match status" value="1"/>
</dbReference>
<dbReference type="InterPro" id="IPR035904">
    <property type="entry name" value="Chorismate_synth_AroC_sf"/>
</dbReference>
<keyword evidence="6 11" id="KW-0288">FMN</keyword>
<evidence type="ECO:0000256" key="11">
    <source>
        <dbReference type="HAMAP-Rule" id="MF_00300"/>
    </source>
</evidence>
<dbReference type="Gene3D" id="3.60.150.10">
    <property type="entry name" value="Chorismate synthase AroC"/>
    <property type="match status" value="1"/>
</dbReference>
<comment type="caution">
    <text evidence="13">The sequence shown here is derived from an EMBL/GenBank/DDBJ whole genome shotgun (WGS) entry which is preliminary data.</text>
</comment>
<dbReference type="GO" id="GO:0008652">
    <property type="term" value="P:amino acid biosynthetic process"/>
    <property type="evidence" value="ECO:0007669"/>
    <property type="project" value="UniProtKB-KW"/>
</dbReference>
<name>A0A7C3CLD5_9BACT</name>
<dbReference type="GO" id="GO:0004107">
    <property type="term" value="F:chorismate synthase activity"/>
    <property type="evidence" value="ECO:0007669"/>
    <property type="project" value="UniProtKB-UniRule"/>
</dbReference>
<evidence type="ECO:0000256" key="12">
    <source>
        <dbReference type="RuleBase" id="RU000605"/>
    </source>
</evidence>
<comment type="similarity">
    <text evidence="2 11 12">Belongs to the chorismate synthase family.</text>
</comment>
<comment type="function">
    <text evidence="11">Catalyzes the anti-1,4-elimination of the C-3 phosphate and the C-6 proR hydrogen from 5-enolpyruvylshikimate-3-phosphate (EPSP) to yield chorismate, which is the branch point compound that serves as the starting substrate for the three terminal pathways of aromatic amino acid biosynthesis. This reaction introduces a second double bond into the aromatic ring system.</text>
</comment>
<accession>A0A7C3CLD5</accession>